<feature type="chain" id="PRO_5008898374" description="EGF-like domain-containing protein" evidence="1">
    <location>
        <begin position="17"/>
        <end position="288"/>
    </location>
</feature>
<sequence>MNQVLLLIFVVSIVLARDISRLSRRKRQAISAFGNQLVPPQFFQFNGLVPVNASPIEQARCQALNSDLASPAGCFYVPVVRDTNNVIQNCQLQCPGIEIPSQIQPVQLGQLNSIVPDYLMNDQFNVIDNNIADSFVGDSFFVFTPTTTTTVASVITTTTAASAVIGSTTRSAIIGVTPSTTTASTTTTRSPQQIIDNCLALGPPPLGCTYTGGGTTTGPQTCASFCPPAPLPTASTCVPIVGSHAARCVCAYGSPSTNCTYLESGLDTPLTCTVACFPTDPGTLVGGR</sequence>
<dbReference type="EMBL" id="BDGG01000006">
    <property type="protein sequence ID" value="GAV00267.1"/>
    <property type="molecule type" value="Genomic_DNA"/>
</dbReference>
<keyword evidence="1" id="KW-0732">Signal</keyword>
<name>A0A1D1VF50_RAMVA</name>
<evidence type="ECO:0000256" key="1">
    <source>
        <dbReference type="SAM" id="SignalP"/>
    </source>
</evidence>
<protein>
    <recommendedName>
        <fullName evidence="4">EGF-like domain-containing protein</fullName>
    </recommendedName>
</protein>
<comment type="caution">
    <text evidence="2">The sequence shown here is derived from an EMBL/GenBank/DDBJ whole genome shotgun (WGS) entry which is preliminary data.</text>
</comment>
<evidence type="ECO:0008006" key="4">
    <source>
        <dbReference type="Google" id="ProtNLM"/>
    </source>
</evidence>
<evidence type="ECO:0000313" key="2">
    <source>
        <dbReference type="EMBL" id="GAV00267.1"/>
    </source>
</evidence>
<dbReference type="Proteomes" id="UP000186922">
    <property type="component" value="Unassembled WGS sequence"/>
</dbReference>
<keyword evidence="3" id="KW-1185">Reference proteome</keyword>
<proteinExistence type="predicted"/>
<evidence type="ECO:0000313" key="3">
    <source>
        <dbReference type="Proteomes" id="UP000186922"/>
    </source>
</evidence>
<reference evidence="2 3" key="1">
    <citation type="journal article" date="2016" name="Nat. Commun.">
        <title>Extremotolerant tardigrade genome and improved radiotolerance of human cultured cells by tardigrade-unique protein.</title>
        <authorList>
            <person name="Hashimoto T."/>
            <person name="Horikawa D.D."/>
            <person name="Saito Y."/>
            <person name="Kuwahara H."/>
            <person name="Kozuka-Hata H."/>
            <person name="Shin-I T."/>
            <person name="Minakuchi Y."/>
            <person name="Ohishi K."/>
            <person name="Motoyama A."/>
            <person name="Aizu T."/>
            <person name="Enomoto A."/>
            <person name="Kondo K."/>
            <person name="Tanaka S."/>
            <person name="Hara Y."/>
            <person name="Koshikawa S."/>
            <person name="Sagara H."/>
            <person name="Miura T."/>
            <person name="Yokobori S."/>
            <person name="Miyagawa K."/>
            <person name="Suzuki Y."/>
            <person name="Kubo T."/>
            <person name="Oyama M."/>
            <person name="Kohara Y."/>
            <person name="Fujiyama A."/>
            <person name="Arakawa K."/>
            <person name="Katayama T."/>
            <person name="Toyoda A."/>
            <person name="Kunieda T."/>
        </authorList>
    </citation>
    <scope>NUCLEOTIDE SEQUENCE [LARGE SCALE GENOMIC DNA]</scope>
    <source>
        <strain evidence="2 3">YOKOZUNA-1</strain>
    </source>
</reference>
<dbReference type="AlphaFoldDB" id="A0A1D1VF50"/>
<accession>A0A1D1VF50</accession>
<organism evidence="2 3">
    <name type="scientific">Ramazzottius varieornatus</name>
    <name type="common">Water bear</name>
    <name type="synonym">Tardigrade</name>
    <dbReference type="NCBI Taxonomy" id="947166"/>
    <lineage>
        <taxon>Eukaryota</taxon>
        <taxon>Metazoa</taxon>
        <taxon>Ecdysozoa</taxon>
        <taxon>Tardigrada</taxon>
        <taxon>Eutardigrada</taxon>
        <taxon>Parachela</taxon>
        <taxon>Hypsibioidea</taxon>
        <taxon>Ramazzottiidae</taxon>
        <taxon>Ramazzottius</taxon>
    </lineage>
</organism>
<gene>
    <name evidence="2" type="primary">RvY_11142-1</name>
    <name evidence="2" type="synonym">RvY_11142.1</name>
    <name evidence="2" type="ORF">RvY_11142</name>
</gene>
<feature type="signal peptide" evidence="1">
    <location>
        <begin position="1"/>
        <end position="16"/>
    </location>
</feature>